<reference evidence="1 2" key="1">
    <citation type="submission" date="2020-07" db="EMBL/GenBank/DDBJ databases">
        <title>Genomic Encyclopedia of Type Strains, Phase IV (KMG-IV): sequencing the most valuable type-strain genomes for metagenomic binning, comparative biology and taxonomic classification.</title>
        <authorList>
            <person name="Goeker M."/>
        </authorList>
    </citation>
    <scope>NUCLEOTIDE SEQUENCE [LARGE SCALE GENOMIC DNA]</scope>
    <source>
        <strain evidence="1 2">DSM 25220</strain>
    </source>
</reference>
<sequence>MSVIDQLELIDGYFDEDSFYMRGIAGFAIEGRYKANGLRSLARLIHENEPFNIIIDSERTIFVPVELNAKLKQELFMIADELELQ</sequence>
<dbReference type="Proteomes" id="UP000580891">
    <property type="component" value="Unassembled WGS sequence"/>
</dbReference>
<dbReference type="EMBL" id="JACDUU010000014">
    <property type="protein sequence ID" value="MBA2873153.1"/>
    <property type="molecule type" value="Genomic_DNA"/>
</dbReference>
<protein>
    <submittedName>
        <fullName evidence="1">Uncharacterized protein</fullName>
    </submittedName>
</protein>
<comment type="caution">
    <text evidence="1">The sequence shown here is derived from an EMBL/GenBank/DDBJ whole genome shotgun (WGS) entry which is preliminary data.</text>
</comment>
<proteinExistence type="predicted"/>
<organism evidence="1 2">
    <name type="scientific">[Anoxybacillus] calidus</name>
    <dbReference type="NCBI Taxonomy" id="575178"/>
    <lineage>
        <taxon>Bacteria</taxon>
        <taxon>Bacillati</taxon>
        <taxon>Bacillota</taxon>
        <taxon>Bacilli</taxon>
        <taxon>Bacillales</taxon>
        <taxon>Anoxybacillaceae</taxon>
        <taxon>Paranoxybacillus</taxon>
    </lineage>
</organism>
<evidence type="ECO:0000313" key="2">
    <source>
        <dbReference type="Proteomes" id="UP000580891"/>
    </source>
</evidence>
<dbReference type="RefSeq" id="WP_181538880.1">
    <property type="nucleotide sequence ID" value="NZ_JACDUU010000014.1"/>
</dbReference>
<keyword evidence="2" id="KW-1185">Reference proteome</keyword>
<dbReference type="AlphaFoldDB" id="A0A7V9Z319"/>
<evidence type="ECO:0000313" key="1">
    <source>
        <dbReference type="EMBL" id="MBA2873153.1"/>
    </source>
</evidence>
<name>A0A7V9Z319_9BACL</name>
<accession>A0A7V9Z319</accession>
<gene>
    <name evidence="1" type="ORF">HNQ85_003491</name>
</gene>